<protein>
    <submittedName>
        <fullName evidence="1">Uncharacterized protein</fullName>
    </submittedName>
</protein>
<proteinExistence type="predicted"/>
<dbReference type="PATRIC" id="fig|69.6.peg.3940"/>
<organism evidence="1 2">
    <name type="scientific">Lysobacter enzymogenes</name>
    <dbReference type="NCBI Taxonomy" id="69"/>
    <lineage>
        <taxon>Bacteria</taxon>
        <taxon>Pseudomonadati</taxon>
        <taxon>Pseudomonadota</taxon>
        <taxon>Gammaproteobacteria</taxon>
        <taxon>Lysobacterales</taxon>
        <taxon>Lysobacteraceae</taxon>
        <taxon>Lysobacter</taxon>
    </lineage>
</organism>
<sequence length="111" mass="11888">MYTCVKLPRFMIFGHVMEADPSCWRGTKVNANGGIVMTSGFQLPMGLMGYIKAKAQGVIDAMSEISERQNLKIQAAITSNAASIAGSDFFNAMNADLENFGVGAFISDIKG</sequence>
<dbReference type="KEGG" id="lez:GLE_4003"/>
<reference evidence="1 2" key="1">
    <citation type="submission" date="2015-11" db="EMBL/GenBank/DDBJ databases">
        <title>Genome sequences of Lysobacter enzymogenes strain C3 and Lysobacter antibioticus ATCC 29479.</title>
        <authorList>
            <person name="Kobayashi D.Y."/>
        </authorList>
    </citation>
    <scope>NUCLEOTIDE SEQUENCE [LARGE SCALE GENOMIC DNA]</scope>
    <source>
        <strain evidence="1 2">C3</strain>
    </source>
</reference>
<accession>A0A0S2DLT4</accession>
<evidence type="ECO:0000313" key="1">
    <source>
        <dbReference type="EMBL" id="ALN59345.1"/>
    </source>
</evidence>
<dbReference type="AlphaFoldDB" id="A0A0S2DLT4"/>
<gene>
    <name evidence="1" type="ORF">GLE_4003</name>
</gene>
<dbReference type="EMBL" id="CP013140">
    <property type="protein sequence ID" value="ALN59345.1"/>
    <property type="molecule type" value="Genomic_DNA"/>
</dbReference>
<dbReference type="Proteomes" id="UP000061569">
    <property type="component" value="Chromosome"/>
</dbReference>
<name>A0A0S2DLT4_LYSEN</name>
<evidence type="ECO:0000313" key="2">
    <source>
        <dbReference type="Proteomes" id="UP000061569"/>
    </source>
</evidence>